<name>W3WWG0_PESFW</name>
<dbReference type="EMBL" id="KI912116">
    <property type="protein sequence ID" value="ETS77191.1"/>
    <property type="molecule type" value="Genomic_DNA"/>
</dbReference>
<accession>W3WWG0</accession>
<dbReference type="KEGG" id="pfy:PFICI_11065"/>
<keyword evidence="3" id="KW-1185">Reference proteome</keyword>
<protein>
    <submittedName>
        <fullName evidence="2">Uncharacterized protein</fullName>
    </submittedName>
</protein>
<dbReference type="RefSeq" id="XP_007837837.1">
    <property type="nucleotide sequence ID" value="XM_007839646.1"/>
</dbReference>
<dbReference type="Pfam" id="PF20219">
    <property type="entry name" value="DUF6579"/>
    <property type="match status" value="1"/>
</dbReference>
<evidence type="ECO:0000313" key="3">
    <source>
        <dbReference type="Proteomes" id="UP000030651"/>
    </source>
</evidence>
<reference evidence="3" key="1">
    <citation type="journal article" date="2015" name="BMC Genomics">
        <title>Genomic and transcriptomic analysis of the endophytic fungus Pestalotiopsis fici reveals its lifestyle and high potential for synthesis of natural products.</title>
        <authorList>
            <person name="Wang X."/>
            <person name="Zhang X."/>
            <person name="Liu L."/>
            <person name="Xiang M."/>
            <person name="Wang W."/>
            <person name="Sun X."/>
            <person name="Che Y."/>
            <person name="Guo L."/>
            <person name="Liu G."/>
            <person name="Guo L."/>
            <person name="Wang C."/>
            <person name="Yin W.B."/>
            <person name="Stadler M."/>
            <person name="Zhang X."/>
            <person name="Liu X."/>
        </authorList>
    </citation>
    <scope>NUCLEOTIDE SEQUENCE [LARGE SCALE GENOMIC DNA]</scope>
    <source>
        <strain evidence="3">W106-1 / CGMCC3.15140</strain>
    </source>
</reference>
<dbReference type="GeneID" id="19276078"/>
<gene>
    <name evidence="2" type="ORF">PFICI_11065</name>
</gene>
<evidence type="ECO:0000313" key="2">
    <source>
        <dbReference type="EMBL" id="ETS77191.1"/>
    </source>
</evidence>
<sequence>MPNLFQPITEYLARTRKRKKSKKKIAGKTRLLMEGAALFRQLDDLPVRRSDRPAQIAPAVEAFLDNVKQYIREPDKWLTALPVSTASIVMSLSHVLQGPDEMAQIGIQIRGELQAHNGLEAPRRFSKTVMYYLESKAATDYGDSLTHLYFLYHPDTDWHPWFWKRLARRRFPANVLAMSEHLEALCLFMLAVRRTLRRPQRDARFHLLIPSYRPMAIHQPYNFSEELYPLSIHGMIHDTQRFVWLNLPDIVGEEHNDIELRGIGNIASLPRPPGIIRQALNYVAGKFSSPPEPETIVLGQDPDSESSDGSTAAHYGDD</sequence>
<organism evidence="2 3">
    <name type="scientific">Pestalotiopsis fici (strain W106-1 / CGMCC3.15140)</name>
    <dbReference type="NCBI Taxonomy" id="1229662"/>
    <lineage>
        <taxon>Eukaryota</taxon>
        <taxon>Fungi</taxon>
        <taxon>Dikarya</taxon>
        <taxon>Ascomycota</taxon>
        <taxon>Pezizomycotina</taxon>
        <taxon>Sordariomycetes</taxon>
        <taxon>Xylariomycetidae</taxon>
        <taxon>Amphisphaeriales</taxon>
        <taxon>Sporocadaceae</taxon>
        <taxon>Pestalotiopsis</taxon>
    </lineage>
</organism>
<dbReference type="InterPro" id="IPR046486">
    <property type="entry name" value="DUF6579"/>
</dbReference>
<dbReference type="OMA" id="MSENLHA"/>
<evidence type="ECO:0000256" key="1">
    <source>
        <dbReference type="SAM" id="MobiDB-lite"/>
    </source>
</evidence>
<dbReference type="OrthoDB" id="3852249at2759"/>
<dbReference type="InParanoid" id="W3WWG0"/>
<dbReference type="HOGENOM" id="CLU_052199_1_0_1"/>
<proteinExistence type="predicted"/>
<dbReference type="eggNOG" id="ENOG502SMW6">
    <property type="taxonomic scope" value="Eukaryota"/>
</dbReference>
<feature type="region of interest" description="Disordered" evidence="1">
    <location>
        <begin position="287"/>
        <end position="318"/>
    </location>
</feature>
<dbReference type="AlphaFoldDB" id="W3WWG0"/>
<dbReference type="Proteomes" id="UP000030651">
    <property type="component" value="Unassembled WGS sequence"/>
</dbReference>